<feature type="chain" id="PRO_5045158001" evidence="3">
    <location>
        <begin position="24"/>
        <end position="108"/>
    </location>
</feature>
<dbReference type="AlphaFoldDB" id="A0A6I9V566"/>
<keyword evidence="5" id="KW-1185">Reference proteome</keyword>
<evidence type="ECO:0000256" key="3">
    <source>
        <dbReference type="SAM" id="SignalP"/>
    </source>
</evidence>
<dbReference type="SMART" id="SM01318">
    <property type="entry name" value="SVWC"/>
    <property type="match status" value="1"/>
</dbReference>
<dbReference type="GeneID" id="105228588"/>
<dbReference type="InParanoid" id="A0A6I9V566"/>
<dbReference type="KEGG" id="bdr:105228588"/>
<gene>
    <name evidence="6" type="primary">LOC105228588</name>
</gene>
<feature type="signal peptide" evidence="3">
    <location>
        <begin position="1"/>
        <end position="23"/>
    </location>
</feature>
<dbReference type="PANTHER" id="PTHR39957:SF1">
    <property type="entry name" value="AT09846P1-RELATED"/>
    <property type="match status" value="1"/>
</dbReference>
<proteinExistence type="predicted"/>
<keyword evidence="3" id="KW-0732">Signal</keyword>
<feature type="domain" description="Single" evidence="4">
    <location>
        <begin position="39"/>
        <end position="107"/>
    </location>
</feature>
<dbReference type="InterPro" id="IPR029277">
    <property type="entry name" value="SVWC_dom"/>
</dbReference>
<dbReference type="Proteomes" id="UP001652620">
    <property type="component" value="Chromosome 4"/>
</dbReference>
<dbReference type="GO" id="GO:0005576">
    <property type="term" value="C:extracellular region"/>
    <property type="evidence" value="ECO:0007669"/>
    <property type="project" value="UniProtKB-SubCell"/>
</dbReference>
<organism evidence="5 6">
    <name type="scientific">Bactrocera dorsalis</name>
    <name type="common">Oriental fruit fly</name>
    <name type="synonym">Dacus dorsalis</name>
    <dbReference type="NCBI Taxonomy" id="27457"/>
    <lineage>
        <taxon>Eukaryota</taxon>
        <taxon>Metazoa</taxon>
        <taxon>Ecdysozoa</taxon>
        <taxon>Arthropoda</taxon>
        <taxon>Hexapoda</taxon>
        <taxon>Insecta</taxon>
        <taxon>Pterygota</taxon>
        <taxon>Neoptera</taxon>
        <taxon>Endopterygota</taxon>
        <taxon>Diptera</taxon>
        <taxon>Brachycera</taxon>
        <taxon>Muscomorpha</taxon>
        <taxon>Tephritoidea</taxon>
        <taxon>Tephritidae</taxon>
        <taxon>Bactrocera</taxon>
        <taxon>Bactrocera</taxon>
    </lineage>
</organism>
<evidence type="ECO:0000313" key="6">
    <source>
        <dbReference type="RefSeq" id="XP_011206771.2"/>
    </source>
</evidence>
<evidence type="ECO:0000259" key="4">
    <source>
        <dbReference type="SMART" id="SM01318"/>
    </source>
</evidence>
<dbReference type="RefSeq" id="XP_011206771.2">
    <property type="nucleotide sequence ID" value="XM_011208469.4"/>
</dbReference>
<dbReference type="PANTHER" id="PTHR39957">
    <property type="entry name" value="AT09846P1-RELATED"/>
    <property type="match status" value="1"/>
</dbReference>
<keyword evidence="2" id="KW-0964">Secreted</keyword>
<protein>
    <submittedName>
        <fullName evidence="6">Uncharacterized protein LOC105228588</fullName>
    </submittedName>
</protein>
<name>A0A6I9V566_BACDO</name>
<evidence type="ECO:0000256" key="1">
    <source>
        <dbReference type="ARBA" id="ARBA00004613"/>
    </source>
</evidence>
<dbReference type="Pfam" id="PF15430">
    <property type="entry name" value="SVWC"/>
    <property type="match status" value="1"/>
</dbReference>
<comment type="subcellular location">
    <subcellularLocation>
        <location evidence="1">Secreted</location>
    </subcellularLocation>
</comment>
<dbReference type="InterPro" id="IPR053308">
    <property type="entry name" value="Vago-like"/>
</dbReference>
<evidence type="ECO:0000313" key="5">
    <source>
        <dbReference type="Proteomes" id="UP001652620"/>
    </source>
</evidence>
<sequence>MYYGIFWLCAGLLLLAGGQLAEAAIGRSFYHNDANPGMCTVSDTVILAPGESAKAVNYCARITCENEDGLAVITSCDYQAPLDGCIFGFYKDQEAAYPQCCERNLICG</sequence>
<accession>A0A6I9V566</accession>
<reference evidence="6" key="1">
    <citation type="submission" date="2025-08" db="UniProtKB">
        <authorList>
            <consortium name="RefSeq"/>
        </authorList>
    </citation>
    <scope>IDENTIFICATION</scope>
    <source>
        <tissue evidence="6">Adult</tissue>
    </source>
</reference>
<evidence type="ECO:0000256" key="2">
    <source>
        <dbReference type="ARBA" id="ARBA00022525"/>
    </source>
</evidence>
<dbReference type="OrthoDB" id="7886177at2759"/>